<keyword evidence="2" id="KW-1185">Reference proteome</keyword>
<evidence type="ECO:0000313" key="2">
    <source>
        <dbReference type="Proteomes" id="UP000026915"/>
    </source>
</evidence>
<evidence type="ECO:0000313" key="1">
    <source>
        <dbReference type="EMBL" id="EOY04141.1"/>
    </source>
</evidence>
<proteinExistence type="predicted"/>
<protein>
    <submittedName>
        <fullName evidence="1">Uncharacterized protein</fullName>
    </submittedName>
</protein>
<accession>A0A061EH01</accession>
<name>A0A061EH01_THECC</name>
<dbReference type="HOGENOM" id="CLU_2780978_0_0_1"/>
<dbReference type="Proteomes" id="UP000026915">
    <property type="component" value="Chromosome 4"/>
</dbReference>
<dbReference type="EMBL" id="CM001882">
    <property type="protein sequence ID" value="EOY04141.1"/>
    <property type="molecule type" value="Genomic_DNA"/>
</dbReference>
<gene>
    <name evidence="1" type="ORF">TCM_019397</name>
</gene>
<dbReference type="InParanoid" id="A0A061EH01"/>
<organism evidence="1 2">
    <name type="scientific">Theobroma cacao</name>
    <name type="common">Cacao</name>
    <name type="synonym">Cocoa</name>
    <dbReference type="NCBI Taxonomy" id="3641"/>
    <lineage>
        <taxon>Eukaryota</taxon>
        <taxon>Viridiplantae</taxon>
        <taxon>Streptophyta</taxon>
        <taxon>Embryophyta</taxon>
        <taxon>Tracheophyta</taxon>
        <taxon>Spermatophyta</taxon>
        <taxon>Magnoliopsida</taxon>
        <taxon>eudicotyledons</taxon>
        <taxon>Gunneridae</taxon>
        <taxon>Pentapetalae</taxon>
        <taxon>rosids</taxon>
        <taxon>malvids</taxon>
        <taxon>Malvales</taxon>
        <taxon>Malvaceae</taxon>
        <taxon>Byttnerioideae</taxon>
        <taxon>Theobroma</taxon>
    </lineage>
</organism>
<sequence>MHKYLQKRPMVAQVSLKRIGGQGRALHGVDMRDNSRLVKLRGPTVPYLLSCLLRWNFLGKLGGYIDYCP</sequence>
<reference evidence="1 2" key="1">
    <citation type="journal article" date="2013" name="Genome Biol.">
        <title>The genome sequence of the most widely cultivated cacao type and its use to identify candidate genes regulating pod color.</title>
        <authorList>
            <person name="Motamayor J.C."/>
            <person name="Mockaitis K."/>
            <person name="Schmutz J."/>
            <person name="Haiminen N."/>
            <person name="Iii D.L."/>
            <person name="Cornejo O."/>
            <person name="Findley S.D."/>
            <person name="Zheng P."/>
            <person name="Utro F."/>
            <person name="Royaert S."/>
            <person name="Saski C."/>
            <person name="Jenkins J."/>
            <person name="Podicheti R."/>
            <person name="Zhao M."/>
            <person name="Scheffler B.E."/>
            <person name="Stack J.C."/>
            <person name="Feltus F.A."/>
            <person name="Mustiga G.M."/>
            <person name="Amores F."/>
            <person name="Phillips W."/>
            <person name="Marelli J.P."/>
            <person name="May G.D."/>
            <person name="Shapiro H."/>
            <person name="Ma J."/>
            <person name="Bustamante C.D."/>
            <person name="Schnell R.J."/>
            <person name="Main D."/>
            <person name="Gilbert D."/>
            <person name="Parida L."/>
            <person name="Kuhn D.N."/>
        </authorList>
    </citation>
    <scope>NUCLEOTIDE SEQUENCE [LARGE SCALE GENOMIC DNA]</scope>
    <source>
        <strain evidence="2">cv. Matina 1-6</strain>
    </source>
</reference>
<dbReference type="AlphaFoldDB" id="A0A061EH01"/>
<dbReference type="Gramene" id="EOY04141">
    <property type="protein sequence ID" value="EOY04141"/>
    <property type="gene ID" value="TCM_019397"/>
</dbReference>